<feature type="domain" description="MAGE" evidence="3">
    <location>
        <begin position="1"/>
        <end position="99"/>
    </location>
</feature>
<keyword evidence="5" id="KW-1185">Reference proteome</keyword>
<evidence type="ECO:0000259" key="3">
    <source>
        <dbReference type="PROSITE" id="PS50838"/>
    </source>
</evidence>
<dbReference type="PROSITE" id="PS50838">
    <property type="entry name" value="MAGE"/>
    <property type="match status" value="1"/>
</dbReference>
<feature type="chain" id="PRO_5047245388" description="MAGE domain-containing protein" evidence="2">
    <location>
        <begin position="29"/>
        <end position="276"/>
    </location>
</feature>
<dbReference type="PANTHER" id="PTHR11736:SF81">
    <property type="entry name" value="MAGE DOMAIN-CONTAINING PROTEIN"/>
    <property type="match status" value="1"/>
</dbReference>
<dbReference type="SMART" id="SM01373">
    <property type="entry name" value="MAGE"/>
    <property type="match status" value="1"/>
</dbReference>
<keyword evidence="2" id="KW-0732">Signal</keyword>
<dbReference type="InterPro" id="IPR041899">
    <property type="entry name" value="MAGE_WH2"/>
</dbReference>
<evidence type="ECO:0000313" key="4">
    <source>
        <dbReference type="EMBL" id="CAI9181517.1"/>
    </source>
</evidence>
<dbReference type="InterPro" id="IPR037445">
    <property type="entry name" value="MAGE"/>
</dbReference>
<accession>A0ABN9A5C6</accession>
<protein>
    <recommendedName>
        <fullName evidence="3">MAGE domain-containing protein</fullName>
    </recommendedName>
</protein>
<dbReference type="Proteomes" id="UP001176941">
    <property type="component" value="Chromosome Y"/>
</dbReference>
<sequence>MHSGRQGLPKASFLVLVLSLTIWNRDHAPEEEVWGTLSRMWLCAEGEHCVFGESRELLPHMCLREGNLEYQQLPDSHLACYEFLWGPQAYAETSKSGVVTRRSYHTPQGRGRAERSNPTAEVGASAERSNPTSKERRLCWRSRAERSYSLFKVRRGGREEIPLIQGKEQRLRFPGAAMKRYPTSKSTDDLMEARAAAHLQQHLLPTPSPDQPWAGLRDAIMQPHHDDLPQKEPSFPKPQNTLAQTLTFRGSSWSLTALAHAALFSVTRGLLSTFFV</sequence>
<proteinExistence type="predicted"/>
<dbReference type="EMBL" id="OX460344">
    <property type="protein sequence ID" value="CAI9181517.1"/>
    <property type="molecule type" value="Genomic_DNA"/>
</dbReference>
<feature type="signal peptide" evidence="2">
    <location>
        <begin position="1"/>
        <end position="28"/>
    </location>
</feature>
<feature type="region of interest" description="Disordered" evidence="1">
    <location>
        <begin position="99"/>
        <end position="137"/>
    </location>
</feature>
<evidence type="ECO:0000256" key="1">
    <source>
        <dbReference type="SAM" id="MobiDB-lite"/>
    </source>
</evidence>
<evidence type="ECO:0000256" key="2">
    <source>
        <dbReference type="SAM" id="SignalP"/>
    </source>
</evidence>
<evidence type="ECO:0000313" key="5">
    <source>
        <dbReference type="Proteomes" id="UP001176941"/>
    </source>
</evidence>
<organism evidence="4 5">
    <name type="scientific">Rangifer tarandus platyrhynchus</name>
    <name type="common">Svalbard reindeer</name>
    <dbReference type="NCBI Taxonomy" id="3082113"/>
    <lineage>
        <taxon>Eukaryota</taxon>
        <taxon>Metazoa</taxon>
        <taxon>Chordata</taxon>
        <taxon>Craniata</taxon>
        <taxon>Vertebrata</taxon>
        <taxon>Euteleostomi</taxon>
        <taxon>Mammalia</taxon>
        <taxon>Eutheria</taxon>
        <taxon>Laurasiatheria</taxon>
        <taxon>Artiodactyla</taxon>
        <taxon>Ruminantia</taxon>
        <taxon>Pecora</taxon>
        <taxon>Cervidae</taxon>
        <taxon>Odocoileinae</taxon>
        <taxon>Rangifer</taxon>
    </lineage>
</organism>
<dbReference type="PANTHER" id="PTHR11736">
    <property type="entry name" value="MELANOMA-ASSOCIATED ANTIGEN MAGE ANTIGEN"/>
    <property type="match status" value="1"/>
</dbReference>
<name>A0ABN9A5C6_RANTA</name>
<dbReference type="InterPro" id="IPR002190">
    <property type="entry name" value="MHD_dom"/>
</dbReference>
<reference evidence="4" key="1">
    <citation type="submission" date="2023-04" db="EMBL/GenBank/DDBJ databases">
        <authorList>
            <consortium name="ELIXIR-Norway"/>
        </authorList>
    </citation>
    <scope>NUCLEOTIDE SEQUENCE [LARGE SCALE GENOMIC DNA]</scope>
</reference>
<dbReference type="Gene3D" id="1.10.10.1210">
    <property type="entry name" value="MAGE homology domain, winged helix WH2 motif"/>
    <property type="match status" value="1"/>
</dbReference>
<gene>
    <name evidence="4" type="ORF">MRATA1EN1_LOCUS30479</name>
</gene>